<dbReference type="EMBL" id="PCTI01000013">
    <property type="protein sequence ID" value="PIP69105.1"/>
    <property type="molecule type" value="Genomic_DNA"/>
</dbReference>
<evidence type="ECO:0000256" key="2">
    <source>
        <dbReference type="ARBA" id="ARBA00010100"/>
    </source>
</evidence>
<feature type="transmembrane region" description="Helical" evidence="8">
    <location>
        <begin position="174"/>
        <end position="197"/>
    </location>
</feature>
<accession>A0A2H0CGP7</accession>
<feature type="transmembrane region" description="Helical" evidence="8">
    <location>
        <begin position="317"/>
        <end position="335"/>
    </location>
</feature>
<name>A0A2H0CGP7_9BACT</name>
<feature type="transmembrane region" description="Helical" evidence="8">
    <location>
        <begin position="148"/>
        <end position="168"/>
    </location>
</feature>
<feature type="transmembrane region" description="Helical" evidence="8">
    <location>
        <begin position="60"/>
        <end position="81"/>
    </location>
</feature>
<evidence type="ECO:0000256" key="5">
    <source>
        <dbReference type="ARBA" id="ARBA00022692"/>
    </source>
</evidence>
<sequence length="497" mass="54071">MCYLPLILSVTPFLIFLFLLLIKKTSLLRASFYASLSCLALMILFWQMDAYFLYVSVGKAVFIALDIFIIIFGAIFFLEILEDLKIIKNISYYLEGFSKDYRVQVIVLAWLFSSFIEGTAGFGTPAAIVVPLLIGIGLTPIKSLVVGLLGNSTAGVFGAAGTPIRIGFSGLDTALVPITASLINLVGFIVPIFMLWIITSGRENRKKEFLDALPFAIWAGVAFVLPSILFVSLGQEFPSILGSIVGLILVVISTKLNIFNPKTEIKLEEEKEVYHTMSAFKSFLPYGILIVLLVLGKFILSKLSIPIFAGFSHTFNLFNPGFAFILTGIIVYFIWKKKSGVFIDSIKTGFKGAWGPFLVIISMLSVVQLMIYSGNNSSGVDSSINLITKIFGTPLLPIFAPFVGAFGAFMTGSVTISNIMFGNFFNTASLNLGFNQAIILSLLVVGAAAGNMVALADILAAEAVARVKNYERKILKGVIVPCLIYLSLVALIGFLIF</sequence>
<evidence type="ECO:0000256" key="1">
    <source>
        <dbReference type="ARBA" id="ARBA00004651"/>
    </source>
</evidence>
<dbReference type="Pfam" id="PF02652">
    <property type="entry name" value="Lactate_perm"/>
    <property type="match status" value="1"/>
</dbReference>
<organism evidence="9 10">
    <name type="scientific">Candidatus Nomurabacteria bacterium CG22_combo_CG10-13_8_21_14_all_32_8</name>
    <dbReference type="NCBI Taxonomy" id="1974732"/>
    <lineage>
        <taxon>Bacteria</taxon>
        <taxon>Candidatus Nomuraibacteriota</taxon>
    </lineage>
</organism>
<evidence type="ECO:0000256" key="6">
    <source>
        <dbReference type="ARBA" id="ARBA00022989"/>
    </source>
</evidence>
<dbReference type="AlphaFoldDB" id="A0A2H0CGP7"/>
<evidence type="ECO:0000256" key="7">
    <source>
        <dbReference type="ARBA" id="ARBA00023136"/>
    </source>
</evidence>
<feature type="transmembrane region" description="Helical" evidence="8">
    <location>
        <begin position="209"/>
        <end position="231"/>
    </location>
</feature>
<comment type="similarity">
    <text evidence="2 8">Belongs to the lactate permease family.</text>
</comment>
<feature type="transmembrane region" description="Helical" evidence="8">
    <location>
        <begin position="433"/>
        <end position="454"/>
    </location>
</feature>
<protein>
    <recommendedName>
        <fullName evidence="8">L-lactate permease</fullName>
    </recommendedName>
</protein>
<reference evidence="9 10" key="1">
    <citation type="submission" date="2017-09" db="EMBL/GenBank/DDBJ databases">
        <title>Depth-based differentiation of microbial function through sediment-hosted aquifers and enrichment of novel symbionts in the deep terrestrial subsurface.</title>
        <authorList>
            <person name="Probst A.J."/>
            <person name="Ladd B."/>
            <person name="Jarett J.K."/>
            <person name="Geller-Mcgrath D.E."/>
            <person name="Sieber C.M."/>
            <person name="Emerson J.B."/>
            <person name="Anantharaman K."/>
            <person name="Thomas B.C."/>
            <person name="Malmstrom R."/>
            <person name="Stieglmeier M."/>
            <person name="Klingl A."/>
            <person name="Woyke T."/>
            <person name="Ryan C.M."/>
            <person name="Banfield J.F."/>
        </authorList>
    </citation>
    <scope>NUCLEOTIDE SEQUENCE [LARGE SCALE GENOMIC DNA]</scope>
    <source>
        <strain evidence="9">CG22_combo_CG10-13_8_21_14_all_32_8</strain>
    </source>
</reference>
<feature type="transmembrane region" description="Helical" evidence="8">
    <location>
        <begin position="237"/>
        <end position="258"/>
    </location>
</feature>
<feature type="transmembrane region" description="Helical" evidence="8">
    <location>
        <begin position="6"/>
        <end position="23"/>
    </location>
</feature>
<feature type="transmembrane region" description="Helical" evidence="8">
    <location>
        <begin position="356"/>
        <end position="375"/>
    </location>
</feature>
<keyword evidence="7 8" id="KW-0472">Membrane</keyword>
<comment type="function">
    <text evidence="8">Uptake of L-lactate across the membrane. Can also transport D-lactate and glycolate.</text>
</comment>
<proteinExistence type="inferred from homology"/>
<dbReference type="Proteomes" id="UP000229176">
    <property type="component" value="Unassembled WGS sequence"/>
</dbReference>
<feature type="transmembrane region" description="Helical" evidence="8">
    <location>
        <begin position="30"/>
        <end position="48"/>
    </location>
</feature>
<comment type="caution">
    <text evidence="9">The sequence shown here is derived from an EMBL/GenBank/DDBJ whole genome shotgun (WGS) entry which is preliminary data.</text>
</comment>
<evidence type="ECO:0000256" key="3">
    <source>
        <dbReference type="ARBA" id="ARBA00022448"/>
    </source>
</evidence>
<keyword evidence="5 8" id="KW-0812">Transmembrane</keyword>
<evidence type="ECO:0000256" key="8">
    <source>
        <dbReference type="RuleBase" id="RU365092"/>
    </source>
</evidence>
<feature type="transmembrane region" description="Helical" evidence="8">
    <location>
        <begin position="122"/>
        <end position="141"/>
    </location>
</feature>
<dbReference type="PANTHER" id="PTHR30003:SF0">
    <property type="entry name" value="GLYCOLATE PERMEASE GLCA-RELATED"/>
    <property type="match status" value="1"/>
</dbReference>
<keyword evidence="6 8" id="KW-1133">Transmembrane helix</keyword>
<evidence type="ECO:0000313" key="9">
    <source>
        <dbReference type="EMBL" id="PIP69105.1"/>
    </source>
</evidence>
<evidence type="ECO:0000313" key="10">
    <source>
        <dbReference type="Proteomes" id="UP000229176"/>
    </source>
</evidence>
<keyword evidence="4 8" id="KW-1003">Cell membrane</keyword>
<comment type="subcellular location">
    <subcellularLocation>
        <location evidence="1 8">Cell membrane</location>
        <topology evidence="1 8">Multi-pass membrane protein</topology>
    </subcellularLocation>
</comment>
<keyword evidence="3 8" id="KW-0813">Transport</keyword>
<dbReference type="InterPro" id="IPR003804">
    <property type="entry name" value="Lactate_perm"/>
</dbReference>
<evidence type="ECO:0000256" key="4">
    <source>
        <dbReference type="ARBA" id="ARBA00022475"/>
    </source>
</evidence>
<dbReference type="PANTHER" id="PTHR30003">
    <property type="entry name" value="L-LACTATE PERMEASE"/>
    <property type="match status" value="1"/>
</dbReference>
<dbReference type="GO" id="GO:0015129">
    <property type="term" value="F:lactate transmembrane transporter activity"/>
    <property type="evidence" value="ECO:0007669"/>
    <property type="project" value="UniProtKB-UniRule"/>
</dbReference>
<dbReference type="GO" id="GO:0005886">
    <property type="term" value="C:plasma membrane"/>
    <property type="evidence" value="ECO:0007669"/>
    <property type="project" value="UniProtKB-SubCell"/>
</dbReference>
<gene>
    <name evidence="9" type="ORF">COW91_01185</name>
</gene>
<feature type="transmembrane region" description="Helical" evidence="8">
    <location>
        <begin position="283"/>
        <end position="305"/>
    </location>
</feature>
<dbReference type="GO" id="GO:0015295">
    <property type="term" value="F:solute:proton symporter activity"/>
    <property type="evidence" value="ECO:0007669"/>
    <property type="project" value="TreeGrafter"/>
</dbReference>
<feature type="transmembrane region" description="Helical" evidence="8">
    <location>
        <begin position="395"/>
        <end position="421"/>
    </location>
</feature>
<feature type="transmembrane region" description="Helical" evidence="8">
    <location>
        <begin position="474"/>
        <end position="496"/>
    </location>
</feature>